<evidence type="ECO:0000313" key="3">
    <source>
        <dbReference type="EMBL" id="MFD2935745.1"/>
    </source>
</evidence>
<dbReference type="PANTHER" id="PTHR43364">
    <property type="entry name" value="NADH-SPECIFIC METHYLGLYOXAL REDUCTASE-RELATED"/>
    <property type="match status" value="1"/>
</dbReference>
<dbReference type="InterPro" id="IPR023210">
    <property type="entry name" value="NADP_OxRdtase_dom"/>
</dbReference>
<gene>
    <name evidence="3" type="ORF">ACFS25_18335</name>
</gene>
<reference evidence="4" key="1">
    <citation type="journal article" date="2019" name="Int. J. Syst. Evol. Microbiol.">
        <title>The Global Catalogue of Microorganisms (GCM) 10K type strain sequencing project: providing services to taxonomists for standard genome sequencing and annotation.</title>
        <authorList>
            <consortium name="The Broad Institute Genomics Platform"/>
            <consortium name="The Broad Institute Genome Sequencing Center for Infectious Disease"/>
            <person name="Wu L."/>
            <person name="Ma J."/>
        </authorList>
    </citation>
    <scope>NUCLEOTIDE SEQUENCE [LARGE SCALE GENOMIC DNA]</scope>
    <source>
        <strain evidence="4">KCTC 52490</strain>
    </source>
</reference>
<accession>A0ABW6AJY5</accession>
<dbReference type="InterPro" id="IPR036812">
    <property type="entry name" value="NAD(P)_OxRdtase_dom_sf"/>
</dbReference>
<dbReference type="RefSeq" id="WP_381503925.1">
    <property type="nucleotide sequence ID" value="NZ_JBHUOM010000019.1"/>
</dbReference>
<dbReference type="PANTHER" id="PTHR43364:SF4">
    <property type="entry name" value="NAD(P)-LINKED OXIDOREDUCTASE SUPERFAMILY PROTEIN"/>
    <property type="match status" value="1"/>
</dbReference>
<evidence type="ECO:0000313" key="4">
    <source>
        <dbReference type="Proteomes" id="UP001597512"/>
    </source>
</evidence>
<dbReference type="InterPro" id="IPR050523">
    <property type="entry name" value="AKR_Detox_Biosynth"/>
</dbReference>
<keyword evidence="1" id="KW-0560">Oxidoreductase</keyword>
<dbReference type="Proteomes" id="UP001597512">
    <property type="component" value="Unassembled WGS sequence"/>
</dbReference>
<proteinExistence type="predicted"/>
<protein>
    <submittedName>
        <fullName evidence="3">Aldo/keto reductase</fullName>
    </submittedName>
</protein>
<evidence type="ECO:0000259" key="2">
    <source>
        <dbReference type="Pfam" id="PF00248"/>
    </source>
</evidence>
<dbReference type="SUPFAM" id="SSF51430">
    <property type="entry name" value="NAD(P)-linked oxidoreductase"/>
    <property type="match status" value="1"/>
</dbReference>
<dbReference type="Gene3D" id="3.20.20.100">
    <property type="entry name" value="NADP-dependent oxidoreductase domain"/>
    <property type="match status" value="1"/>
</dbReference>
<name>A0ABW6AJY5_9BACT</name>
<feature type="domain" description="NADP-dependent oxidoreductase" evidence="2">
    <location>
        <begin position="15"/>
        <end position="319"/>
    </location>
</feature>
<dbReference type="CDD" id="cd19091">
    <property type="entry name" value="AKR_PsAKR"/>
    <property type="match status" value="1"/>
</dbReference>
<evidence type="ECO:0000256" key="1">
    <source>
        <dbReference type="ARBA" id="ARBA00023002"/>
    </source>
</evidence>
<dbReference type="Pfam" id="PF00248">
    <property type="entry name" value="Aldo_ket_red"/>
    <property type="match status" value="1"/>
</dbReference>
<sequence>MNYNSLGNTGVLVSEICLGTMTFGGSGYWKAMGELQQNAVNEIVKTAIDNGVNFIDTANVYSFGESERLLGQAIQSLGLSRDDLVIATKVRGRMGEGKNQVGLGRLQIMQQIEGSLKRLQTDHIDLYQIHGFDPITPLEETMRGLEDVVRSGKVRYIGCSNLAAWQVMKANGIADKHGWTKFVSTQNYYSIAGRDLENEIVPMVQDQQMAILPWSPLAGGFLSGKYTRDNKPEDGSRRLSFDFPPVNQEHAYDIIDAMQSIAEAHGVSVARIALAWVLAKPGVTSVIIGAKNTDQLLDNIKAVDLSLTTEQLEQLDEISATPKPYPQWMIQRQGNDRMGVHNFSPNQSAVTAK</sequence>
<organism evidence="3 4">
    <name type="scientific">Spirosoma flavum</name>
    <dbReference type="NCBI Taxonomy" id="2048557"/>
    <lineage>
        <taxon>Bacteria</taxon>
        <taxon>Pseudomonadati</taxon>
        <taxon>Bacteroidota</taxon>
        <taxon>Cytophagia</taxon>
        <taxon>Cytophagales</taxon>
        <taxon>Cytophagaceae</taxon>
        <taxon>Spirosoma</taxon>
    </lineage>
</organism>
<keyword evidence="4" id="KW-1185">Reference proteome</keyword>
<comment type="caution">
    <text evidence="3">The sequence shown here is derived from an EMBL/GenBank/DDBJ whole genome shotgun (WGS) entry which is preliminary data.</text>
</comment>
<dbReference type="EMBL" id="JBHUOM010000019">
    <property type="protein sequence ID" value="MFD2935745.1"/>
    <property type="molecule type" value="Genomic_DNA"/>
</dbReference>